<dbReference type="RefSeq" id="WP_290269134.1">
    <property type="nucleotide sequence ID" value="NZ_JAUFQP010000007.1"/>
</dbReference>
<reference evidence="1 2" key="1">
    <citation type="submission" date="2024-09" db="EMBL/GenBank/DDBJ databases">
        <authorList>
            <person name="Sun Q."/>
            <person name="Mori K."/>
        </authorList>
    </citation>
    <scope>NUCLEOTIDE SEQUENCE [LARGE SCALE GENOMIC DNA]</scope>
    <source>
        <strain evidence="1 2">CECT 8300</strain>
    </source>
</reference>
<gene>
    <name evidence="1" type="ORF">ACFFU1_01310</name>
</gene>
<organism evidence="1 2">
    <name type="scientific">Algibacter miyuki</name>
    <dbReference type="NCBI Taxonomy" id="1306933"/>
    <lineage>
        <taxon>Bacteria</taxon>
        <taxon>Pseudomonadati</taxon>
        <taxon>Bacteroidota</taxon>
        <taxon>Flavobacteriia</taxon>
        <taxon>Flavobacteriales</taxon>
        <taxon>Flavobacteriaceae</taxon>
        <taxon>Algibacter</taxon>
    </lineage>
</organism>
<evidence type="ECO:0000313" key="2">
    <source>
        <dbReference type="Proteomes" id="UP001589590"/>
    </source>
</evidence>
<proteinExistence type="predicted"/>
<dbReference type="EMBL" id="JBHMFA010000001">
    <property type="protein sequence ID" value="MFB9103520.1"/>
    <property type="molecule type" value="Genomic_DNA"/>
</dbReference>
<sequence>MKQSLNIVGYCHIKNHTISVNGQSVISKDSELSFADFSKQIYKEKQLTYPKFFKMDNLCKLAFLASEFLFQHSATDEITKENMGIVLSNTSASLDTDRKYQDTIIDKENYFPSPAVFVYTLANIAIGEISIRHQIKGENAFFVSENFNETLLEQYATSLISNKKSSHILCGWVDFDGDNYHAFMYLVAKEGAFPHSKEFIKNIYNEN</sequence>
<protein>
    <submittedName>
        <fullName evidence="1">3-oxoacyl-ACP synthase</fullName>
    </submittedName>
</protein>
<comment type="caution">
    <text evidence="1">The sequence shown here is derived from an EMBL/GenBank/DDBJ whole genome shotgun (WGS) entry which is preliminary data.</text>
</comment>
<dbReference type="Proteomes" id="UP001589590">
    <property type="component" value="Unassembled WGS sequence"/>
</dbReference>
<accession>A0ABV5GWU5</accession>
<dbReference type="InterPro" id="IPR016039">
    <property type="entry name" value="Thiolase-like"/>
</dbReference>
<keyword evidence="2" id="KW-1185">Reference proteome</keyword>
<evidence type="ECO:0000313" key="1">
    <source>
        <dbReference type="EMBL" id="MFB9103520.1"/>
    </source>
</evidence>
<dbReference type="SUPFAM" id="SSF53901">
    <property type="entry name" value="Thiolase-like"/>
    <property type="match status" value="1"/>
</dbReference>
<name>A0ABV5GWU5_9FLAO</name>